<dbReference type="EMBL" id="KP057243">
    <property type="protein sequence ID" value="AJC98149.1"/>
    <property type="molecule type" value="Genomic_DNA"/>
</dbReference>
<name>A0A0B4UEL8_9HYPO</name>
<dbReference type="PANTHER" id="PTHR37534">
    <property type="entry name" value="TRANSCRIPTIONAL ACTIVATOR PROTEIN UGA3"/>
    <property type="match status" value="1"/>
</dbReference>
<evidence type="ECO:0000256" key="1">
    <source>
        <dbReference type="ARBA" id="ARBA00004123"/>
    </source>
</evidence>
<organism evidence="3">
    <name type="scientific">Fusarium dactylidis</name>
    <dbReference type="NCBI Taxonomy" id="1571137"/>
    <lineage>
        <taxon>Eukaryota</taxon>
        <taxon>Fungi</taxon>
        <taxon>Dikarya</taxon>
        <taxon>Ascomycota</taxon>
        <taxon>Pezizomycotina</taxon>
        <taxon>Sordariomycetes</taxon>
        <taxon>Hypocreomycetidae</taxon>
        <taxon>Hypocreales</taxon>
        <taxon>Nectriaceae</taxon>
        <taxon>Fusarium</taxon>
    </lineage>
</organism>
<accession>A0A0B4UEL8</accession>
<evidence type="ECO:0000313" key="3">
    <source>
        <dbReference type="EMBL" id="AJC98149.1"/>
    </source>
</evidence>
<dbReference type="Pfam" id="PF11951">
    <property type="entry name" value="Fungal_trans_2"/>
    <property type="match status" value="1"/>
</dbReference>
<sequence>MDFPKPRQVRETSLLMYYLDVVFPLQCTGPNNTGVGKREWLLTILTSARPTYYATLCLSLLYKESLSSPCRTEQAIVWKREKTYYYILALQESQKLLGGLDKTFGITRLKGTVVALACMLQLIGFEASHMSRGDWRVHLQAANTLISVLVEGWSTALQSGPPATSIWCELDESDFGSTEDQTSLSFEYVGALRFLSNSLAAVGILSCISIGPSAPFEDYGHLLDQPGLIQLDELLGCRNWTMLTILEVGKLDRWKRQEQEHNRLSLKTLARRAMMIEDMLSDELQRLPTDETLPDLITQIYAASIMTYLHTVVSGLNPNLSEVQDSVSGTLLLLERLPNLEAVASVTWPLAITGCMASESHKDFFRNTLRSYEATFSSLKKYDGTLEVLEDAWKRREIDTESPMRWEDLMDHHGLPVLLY</sequence>
<dbReference type="GO" id="GO:0003700">
    <property type="term" value="F:DNA-binding transcription factor activity"/>
    <property type="evidence" value="ECO:0007669"/>
    <property type="project" value="TreeGrafter"/>
</dbReference>
<gene>
    <name evidence="3" type="primary">Tri10</name>
</gene>
<evidence type="ECO:0000256" key="2">
    <source>
        <dbReference type="ARBA" id="ARBA00023242"/>
    </source>
</evidence>
<reference evidence="3" key="1">
    <citation type="journal article" date="2014" name="Mycologia">
        <title>Fusarium dactylidis sp. nov., a novel nivalenol toxin-producing species sister to F. pseudograminearum isolated from orchard grass (Dactylis glomerata) in Oregon and New Zealand.</title>
        <authorList>
            <person name="Aoki T."/>
            <person name="Vaughan M.M."/>
            <person name="McCormick S.P."/>
            <person name="Busman M."/>
            <person name="Ward T."/>
            <person name="Kelly A."/>
            <person name="O'Donnell K."/>
            <person name="Johnston P."/>
            <person name="Geiser D.M."/>
        </authorList>
    </citation>
    <scope>NUCLEOTIDE SEQUENCE</scope>
    <source>
        <strain evidence="3">NRRL 29380</strain>
    </source>
</reference>
<keyword evidence="2" id="KW-0539">Nucleus</keyword>
<protein>
    <submittedName>
        <fullName evidence="3">Regulatory protein</fullName>
    </submittedName>
</protein>
<dbReference type="InterPro" id="IPR021858">
    <property type="entry name" value="Fun_TF"/>
</dbReference>
<dbReference type="GO" id="GO:0005634">
    <property type="term" value="C:nucleus"/>
    <property type="evidence" value="ECO:0007669"/>
    <property type="project" value="UniProtKB-SubCell"/>
</dbReference>
<dbReference type="PANTHER" id="PTHR37534:SF26">
    <property type="entry name" value="TRANSCRIPTION FACTOR, PUTATIVE-RELATED"/>
    <property type="match status" value="1"/>
</dbReference>
<dbReference type="GO" id="GO:0000976">
    <property type="term" value="F:transcription cis-regulatory region binding"/>
    <property type="evidence" value="ECO:0007669"/>
    <property type="project" value="TreeGrafter"/>
</dbReference>
<comment type="subcellular location">
    <subcellularLocation>
        <location evidence="1">Nucleus</location>
    </subcellularLocation>
</comment>
<dbReference type="AlphaFoldDB" id="A0A0B4UEL8"/>
<proteinExistence type="predicted"/>
<dbReference type="GO" id="GO:0045944">
    <property type="term" value="P:positive regulation of transcription by RNA polymerase II"/>
    <property type="evidence" value="ECO:0007669"/>
    <property type="project" value="TreeGrafter"/>
</dbReference>